<reference evidence="1" key="1">
    <citation type="submission" date="2020-05" db="EMBL/GenBank/DDBJ databases">
        <title>Phylogenomic resolution of chytrid fungi.</title>
        <authorList>
            <person name="Stajich J.E."/>
            <person name="Amses K."/>
            <person name="Simmons R."/>
            <person name="Seto K."/>
            <person name="Myers J."/>
            <person name="Bonds A."/>
            <person name="Quandt C.A."/>
            <person name="Barry K."/>
            <person name="Liu P."/>
            <person name="Grigoriev I."/>
            <person name="Longcore J.E."/>
            <person name="James T.Y."/>
        </authorList>
    </citation>
    <scope>NUCLEOTIDE SEQUENCE</scope>
    <source>
        <strain evidence="1">JEL0476</strain>
    </source>
</reference>
<gene>
    <name evidence="1" type="ORF">HK099_004761</name>
</gene>
<keyword evidence="2" id="KW-1185">Reference proteome</keyword>
<dbReference type="Proteomes" id="UP001211065">
    <property type="component" value="Unassembled WGS sequence"/>
</dbReference>
<protein>
    <submittedName>
        <fullName evidence="1">Uncharacterized protein</fullName>
    </submittedName>
</protein>
<accession>A0AAD5U1F6</accession>
<organism evidence="1 2">
    <name type="scientific">Clydaea vesicula</name>
    <dbReference type="NCBI Taxonomy" id="447962"/>
    <lineage>
        <taxon>Eukaryota</taxon>
        <taxon>Fungi</taxon>
        <taxon>Fungi incertae sedis</taxon>
        <taxon>Chytridiomycota</taxon>
        <taxon>Chytridiomycota incertae sedis</taxon>
        <taxon>Chytridiomycetes</taxon>
        <taxon>Lobulomycetales</taxon>
        <taxon>Lobulomycetaceae</taxon>
        <taxon>Clydaea</taxon>
    </lineage>
</organism>
<dbReference type="AlphaFoldDB" id="A0AAD5U1F6"/>
<name>A0AAD5U1F6_9FUNG</name>
<comment type="caution">
    <text evidence="1">The sequence shown here is derived from an EMBL/GenBank/DDBJ whole genome shotgun (WGS) entry which is preliminary data.</text>
</comment>
<evidence type="ECO:0000313" key="1">
    <source>
        <dbReference type="EMBL" id="KAJ3219243.1"/>
    </source>
</evidence>
<sequence length="88" mass="10124">MLLTLELFSPEVEKNEIVELFYGTPNITYSMKVINNVTQEREILDMSYAKDSSTWYAVQWTTEVVGFVLALACRRMMTPKAAEYQGFA</sequence>
<dbReference type="EMBL" id="JADGJW010000346">
    <property type="protein sequence ID" value="KAJ3219243.1"/>
    <property type="molecule type" value="Genomic_DNA"/>
</dbReference>
<proteinExistence type="predicted"/>
<evidence type="ECO:0000313" key="2">
    <source>
        <dbReference type="Proteomes" id="UP001211065"/>
    </source>
</evidence>